<keyword evidence="2" id="KW-1185">Reference proteome</keyword>
<evidence type="ECO:0000313" key="2">
    <source>
        <dbReference type="Proteomes" id="UP000734854"/>
    </source>
</evidence>
<evidence type="ECO:0000313" key="1">
    <source>
        <dbReference type="EMBL" id="KAG6531204.1"/>
    </source>
</evidence>
<comment type="caution">
    <text evidence="1">The sequence shown here is derived from an EMBL/GenBank/DDBJ whole genome shotgun (WGS) entry which is preliminary data.</text>
</comment>
<gene>
    <name evidence="1" type="ORF">ZIOFF_004994</name>
</gene>
<dbReference type="AlphaFoldDB" id="A0A8J5HUW9"/>
<protein>
    <submittedName>
        <fullName evidence="1">Uncharacterized protein</fullName>
    </submittedName>
</protein>
<accession>A0A8J5HUW9</accession>
<sequence>MIKLSSHHRHQHQFPWETICEVIIFISSLEVDHIINVTFLGRCSCRIIITSFRRCSLLAPFEDVPAESASAPASRSCITSWHLISKLLELLFCLLNHRLRLALCVDGIPLLHELSFSLKNTYFSQHLSADVETTTASDVGNAVFSSEVNCAFPVNKNDREATQELGDKVPAAVKEKVEAKLEDLKDQLQTK</sequence>
<reference evidence="1 2" key="1">
    <citation type="submission" date="2020-08" db="EMBL/GenBank/DDBJ databases">
        <title>Plant Genome Project.</title>
        <authorList>
            <person name="Zhang R.-G."/>
        </authorList>
    </citation>
    <scope>NUCLEOTIDE SEQUENCE [LARGE SCALE GENOMIC DNA]</scope>
    <source>
        <tissue evidence="1">Rhizome</tissue>
    </source>
</reference>
<dbReference type="EMBL" id="JACMSC010000002">
    <property type="protein sequence ID" value="KAG6531204.1"/>
    <property type="molecule type" value="Genomic_DNA"/>
</dbReference>
<dbReference type="Proteomes" id="UP000734854">
    <property type="component" value="Unassembled WGS sequence"/>
</dbReference>
<organism evidence="1 2">
    <name type="scientific">Zingiber officinale</name>
    <name type="common">Ginger</name>
    <name type="synonym">Amomum zingiber</name>
    <dbReference type="NCBI Taxonomy" id="94328"/>
    <lineage>
        <taxon>Eukaryota</taxon>
        <taxon>Viridiplantae</taxon>
        <taxon>Streptophyta</taxon>
        <taxon>Embryophyta</taxon>
        <taxon>Tracheophyta</taxon>
        <taxon>Spermatophyta</taxon>
        <taxon>Magnoliopsida</taxon>
        <taxon>Liliopsida</taxon>
        <taxon>Zingiberales</taxon>
        <taxon>Zingiberaceae</taxon>
        <taxon>Zingiber</taxon>
    </lineage>
</organism>
<name>A0A8J5HUW9_ZINOF</name>
<proteinExistence type="predicted"/>